<dbReference type="STRING" id="6669.E9HPS6"/>
<dbReference type="PANTHER" id="PTHR47501:SF8">
    <property type="match status" value="1"/>
</dbReference>
<evidence type="ECO:0000313" key="3">
    <source>
        <dbReference type="Proteomes" id="UP000000305"/>
    </source>
</evidence>
<evidence type="ECO:0000313" key="2">
    <source>
        <dbReference type="EMBL" id="EFX66260.1"/>
    </source>
</evidence>
<accession>E9HPS6</accession>
<dbReference type="InParanoid" id="E9HPS6"/>
<organism evidence="2 3">
    <name type="scientific">Daphnia pulex</name>
    <name type="common">Water flea</name>
    <dbReference type="NCBI Taxonomy" id="6669"/>
    <lineage>
        <taxon>Eukaryota</taxon>
        <taxon>Metazoa</taxon>
        <taxon>Ecdysozoa</taxon>
        <taxon>Arthropoda</taxon>
        <taxon>Crustacea</taxon>
        <taxon>Branchiopoda</taxon>
        <taxon>Diplostraca</taxon>
        <taxon>Cladocera</taxon>
        <taxon>Anomopoda</taxon>
        <taxon>Daphniidae</taxon>
        <taxon>Daphnia</taxon>
    </lineage>
</organism>
<dbReference type="PANTHER" id="PTHR47501">
    <property type="entry name" value="TRANSPOSASE-RELATED"/>
    <property type="match status" value="1"/>
</dbReference>
<reference evidence="2 3" key="1">
    <citation type="journal article" date="2011" name="Science">
        <title>The ecoresponsive genome of Daphnia pulex.</title>
        <authorList>
            <person name="Colbourne J.K."/>
            <person name="Pfrender M.E."/>
            <person name="Gilbert D."/>
            <person name="Thomas W.K."/>
            <person name="Tucker A."/>
            <person name="Oakley T.H."/>
            <person name="Tokishita S."/>
            <person name="Aerts A."/>
            <person name="Arnold G.J."/>
            <person name="Basu M.K."/>
            <person name="Bauer D.J."/>
            <person name="Caceres C.E."/>
            <person name="Carmel L."/>
            <person name="Casola C."/>
            <person name="Choi J.H."/>
            <person name="Detter J.C."/>
            <person name="Dong Q."/>
            <person name="Dusheyko S."/>
            <person name="Eads B.D."/>
            <person name="Frohlich T."/>
            <person name="Geiler-Samerotte K.A."/>
            <person name="Gerlach D."/>
            <person name="Hatcher P."/>
            <person name="Jogdeo S."/>
            <person name="Krijgsveld J."/>
            <person name="Kriventseva E.V."/>
            <person name="Kultz D."/>
            <person name="Laforsch C."/>
            <person name="Lindquist E."/>
            <person name="Lopez J."/>
            <person name="Manak J.R."/>
            <person name="Muller J."/>
            <person name="Pangilinan J."/>
            <person name="Patwardhan R.P."/>
            <person name="Pitluck S."/>
            <person name="Pritham E.J."/>
            <person name="Rechtsteiner A."/>
            <person name="Rho M."/>
            <person name="Rogozin I.B."/>
            <person name="Sakarya O."/>
            <person name="Salamov A."/>
            <person name="Schaack S."/>
            <person name="Shapiro H."/>
            <person name="Shiga Y."/>
            <person name="Skalitzky C."/>
            <person name="Smith Z."/>
            <person name="Souvorov A."/>
            <person name="Sung W."/>
            <person name="Tang Z."/>
            <person name="Tsuchiya D."/>
            <person name="Tu H."/>
            <person name="Vos H."/>
            <person name="Wang M."/>
            <person name="Wolf Y.I."/>
            <person name="Yamagata H."/>
            <person name="Yamada T."/>
            <person name="Ye Y."/>
            <person name="Shaw J.R."/>
            <person name="Andrews J."/>
            <person name="Crease T.J."/>
            <person name="Tang H."/>
            <person name="Lucas S.M."/>
            <person name="Robertson H.M."/>
            <person name="Bork P."/>
            <person name="Koonin E.V."/>
            <person name="Zdobnov E.M."/>
            <person name="Grigoriev I.V."/>
            <person name="Lynch M."/>
            <person name="Boore J.L."/>
        </authorList>
    </citation>
    <scope>NUCLEOTIDE SEQUENCE [LARGE SCALE GENOMIC DNA]</scope>
</reference>
<name>E9HPS6_DAPPU</name>
<gene>
    <name evidence="2" type="ORF">DAPPUDRAFT_263445</name>
</gene>
<feature type="region of interest" description="Disordered" evidence="1">
    <location>
        <begin position="1"/>
        <end position="37"/>
    </location>
</feature>
<dbReference type="OrthoDB" id="6382074at2759"/>
<feature type="compositionally biased region" description="Basic and acidic residues" evidence="1">
    <location>
        <begin position="27"/>
        <end position="37"/>
    </location>
</feature>
<dbReference type="EMBL" id="GL732710">
    <property type="protein sequence ID" value="EFX66260.1"/>
    <property type="molecule type" value="Genomic_DNA"/>
</dbReference>
<dbReference type="KEGG" id="dpx:DAPPUDRAFT_263445"/>
<proteinExistence type="predicted"/>
<feature type="compositionally biased region" description="Acidic residues" evidence="1">
    <location>
        <begin position="1"/>
        <end position="13"/>
    </location>
</feature>
<keyword evidence="3" id="KW-1185">Reference proteome</keyword>
<protein>
    <submittedName>
        <fullName evidence="2">Uncharacterized protein</fullName>
    </submittedName>
</protein>
<sequence length="312" mass="35270">MSSSDSEERDSDIENVAPVADRSISNGDKKAHDRKGNLGHEEKWRAAILKMSSKENLDITRGPSVKLIVQQSDLDDWIMNFIIVDVLPIQVVEKSGFQALVSSLAPHLKIRKAIHNEYHVRDKLRGATTDSGSNFLKCFRESGASSSLPNYDAIIDAEMEEYLQEEEDDEDMVYFEIGDVLSDLPLNAIPQRENVTLPVHRRCACHILSLICKVDILKIQDPLFEQLRSTLKDDASIIHCQPLITGLLDAIYLRFSKMFTDNELRLATISNPMFKLSWLENEEQYNRAKSEDSSDGTSSSRSDPSPEKRDIT</sequence>
<dbReference type="AlphaFoldDB" id="E9HPS6"/>
<evidence type="ECO:0000256" key="1">
    <source>
        <dbReference type="SAM" id="MobiDB-lite"/>
    </source>
</evidence>
<dbReference type="Proteomes" id="UP000000305">
    <property type="component" value="Unassembled WGS sequence"/>
</dbReference>
<dbReference type="SUPFAM" id="SSF53098">
    <property type="entry name" value="Ribonuclease H-like"/>
    <property type="match status" value="1"/>
</dbReference>
<dbReference type="HOGENOM" id="CLU_892144_0_0_1"/>
<feature type="region of interest" description="Disordered" evidence="1">
    <location>
        <begin position="286"/>
        <end position="312"/>
    </location>
</feature>
<dbReference type="InterPro" id="IPR012337">
    <property type="entry name" value="RNaseH-like_sf"/>
</dbReference>